<feature type="region of interest" description="Disordered" evidence="1">
    <location>
        <begin position="276"/>
        <end position="306"/>
    </location>
</feature>
<gene>
    <name evidence="2" type="ORF">JG688_00003496</name>
</gene>
<dbReference type="Proteomes" id="UP000709295">
    <property type="component" value="Unassembled WGS sequence"/>
</dbReference>
<dbReference type="Pfam" id="PF13516">
    <property type="entry name" value="LRR_6"/>
    <property type="match status" value="2"/>
</dbReference>
<accession>A0A8J5JES8</accession>
<protein>
    <submittedName>
        <fullName evidence="2">Uncharacterized protein</fullName>
    </submittedName>
</protein>
<feature type="compositionally biased region" description="Low complexity" evidence="1">
    <location>
        <begin position="386"/>
        <end position="409"/>
    </location>
</feature>
<name>A0A8J5JES8_9STRA</name>
<feature type="compositionally biased region" description="Basic and acidic residues" evidence="1">
    <location>
        <begin position="276"/>
        <end position="286"/>
    </location>
</feature>
<feature type="compositionally biased region" description="Basic and acidic residues" evidence="1">
    <location>
        <begin position="365"/>
        <end position="375"/>
    </location>
</feature>
<comment type="caution">
    <text evidence="2">The sequence shown here is derived from an EMBL/GenBank/DDBJ whole genome shotgun (WGS) entry which is preliminary data.</text>
</comment>
<dbReference type="PANTHER" id="PTHR24114:SF2">
    <property type="entry name" value="F-BOX DOMAIN-CONTAINING PROTEIN-RELATED"/>
    <property type="match status" value="1"/>
</dbReference>
<feature type="compositionally biased region" description="Low complexity" evidence="1">
    <location>
        <begin position="416"/>
        <end position="432"/>
    </location>
</feature>
<proteinExistence type="predicted"/>
<dbReference type="EMBL" id="JAENGY010000110">
    <property type="protein sequence ID" value="KAG6973492.1"/>
    <property type="molecule type" value="Genomic_DNA"/>
</dbReference>
<evidence type="ECO:0000313" key="2">
    <source>
        <dbReference type="EMBL" id="KAG6973492.1"/>
    </source>
</evidence>
<dbReference type="InterPro" id="IPR001611">
    <property type="entry name" value="Leu-rich_rpt"/>
</dbReference>
<dbReference type="PANTHER" id="PTHR24114">
    <property type="entry name" value="LEUCINE RICH REPEAT FAMILY PROTEIN"/>
    <property type="match status" value="1"/>
</dbReference>
<evidence type="ECO:0000256" key="1">
    <source>
        <dbReference type="SAM" id="MobiDB-lite"/>
    </source>
</evidence>
<dbReference type="SMART" id="SM00368">
    <property type="entry name" value="LRR_RI"/>
    <property type="match status" value="3"/>
</dbReference>
<dbReference type="Pfam" id="PF13913">
    <property type="entry name" value="zf-C2HC_2"/>
    <property type="match status" value="1"/>
</dbReference>
<keyword evidence="3" id="KW-1185">Reference proteome</keyword>
<reference evidence="2" key="1">
    <citation type="submission" date="2021-01" db="EMBL/GenBank/DDBJ databases">
        <title>Phytophthora aleatoria, a newly-described species from Pinus radiata is distinct from Phytophthora cactorum isolates based on comparative genomics.</title>
        <authorList>
            <person name="Mcdougal R."/>
            <person name="Panda P."/>
            <person name="Williams N."/>
            <person name="Studholme D.J."/>
        </authorList>
    </citation>
    <scope>NUCLEOTIDE SEQUENCE</scope>
    <source>
        <strain evidence="2">NZFS 4037</strain>
    </source>
</reference>
<dbReference type="AlphaFoldDB" id="A0A8J5JES8"/>
<feature type="region of interest" description="Disordered" evidence="1">
    <location>
        <begin position="351"/>
        <end position="443"/>
    </location>
</feature>
<organism evidence="2 3">
    <name type="scientific">Phytophthora aleatoria</name>
    <dbReference type="NCBI Taxonomy" id="2496075"/>
    <lineage>
        <taxon>Eukaryota</taxon>
        <taxon>Sar</taxon>
        <taxon>Stramenopiles</taxon>
        <taxon>Oomycota</taxon>
        <taxon>Peronosporomycetes</taxon>
        <taxon>Peronosporales</taxon>
        <taxon>Peronosporaceae</taxon>
        <taxon>Phytophthora</taxon>
    </lineage>
</organism>
<evidence type="ECO:0000313" key="3">
    <source>
        <dbReference type="Proteomes" id="UP000709295"/>
    </source>
</evidence>
<dbReference type="InterPro" id="IPR052394">
    <property type="entry name" value="LRR-containing"/>
</dbReference>
<sequence>MSLVGNHLDYQSSAFIAEMLKVNCTIVSLTLAQNPLGDAGAVDTSAALKKNTTLLSLNLSDCQISCEGMNEIAMVLRKFNSTLRTINVTDNPDVRSQGCRSLVKCVSTNHKITEVIMNPSSRYEKYVNWAQEFLAVNVLLNAVQTNPKRFTGFPALTETQRTNFVDKLERFSESELRQLHDERIVEKAAVFSDEKEAAGLSTLRHYAAMEQYAPLRRILWCFEVGARHKNLVERPNNTKICNSEEDDEDIWDYPLYGLSSFEIHLKQCKKLWVQQEEQKPKNERRPIPKTPPKIGQGGEDSSKGMTRQELEAINQAAQEAYNVHGMEKCDLCGRTFAEGRLAIHNKSCRADNVSKKTGDGAAPRNKKEPEVDYGRARPSKPATDNSSSQSSGGGSARSPSPSKPTTAASTGGGRALAGSLASNRNSGSASRSQIHSPLEQKVDADSLKEELQGKESMISVIQAKLDHWEATTVATLQEIRDLKEVFAQLNAS</sequence>